<keyword evidence="2" id="KW-0813">Transport</keyword>
<evidence type="ECO:0000256" key="2">
    <source>
        <dbReference type="ARBA" id="ARBA00022448"/>
    </source>
</evidence>
<dbReference type="GO" id="GO:0005524">
    <property type="term" value="F:ATP binding"/>
    <property type="evidence" value="ECO:0007669"/>
    <property type="project" value="UniProtKB-KW"/>
</dbReference>
<dbReference type="InterPro" id="IPR017871">
    <property type="entry name" value="ABC_transporter-like_CS"/>
</dbReference>
<evidence type="ECO:0000313" key="7">
    <source>
        <dbReference type="Proteomes" id="UP000178723"/>
    </source>
</evidence>
<keyword evidence="4" id="KW-0067">ATP-binding</keyword>
<dbReference type="Pfam" id="PF00005">
    <property type="entry name" value="ABC_tran"/>
    <property type="match status" value="1"/>
</dbReference>
<evidence type="ECO:0000256" key="1">
    <source>
        <dbReference type="ARBA" id="ARBA00005417"/>
    </source>
</evidence>
<protein>
    <recommendedName>
        <fullName evidence="5">ABC transporter domain-containing protein</fullName>
    </recommendedName>
</protein>
<dbReference type="InterPro" id="IPR027417">
    <property type="entry name" value="P-loop_NTPase"/>
</dbReference>
<dbReference type="PANTHER" id="PTHR42734:SF17">
    <property type="entry name" value="METAL TRANSPORT SYSTEM ATP-BINDING PROTEIN TM_0124-RELATED"/>
    <property type="match status" value="1"/>
</dbReference>
<organism evidence="6 7">
    <name type="scientific">Candidatus Uhrbacteria bacterium RIFCSPLOWO2_02_FULL_48_12</name>
    <dbReference type="NCBI Taxonomy" id="1802407"/>
    <lineage>
        <taxon>Bacteria</taxon>
        <taxon>Candidatus Uhriibacteriota</taxon>
    </lineage>
</organism>
<dbReference type="EMBL" id="MGEP01000047">
    <property type="protein sequence ID" value="OGL86518.1"/>
    <property type="molecule type" value="Genomic_DNA"/>
</dbReference>
<dbReference type="InterPro" id="IPR003593">
    <property type="entry name" value="AAA+_ATPase"/>
</dbReference>
<evidence type="ECO:0000313" key="6">
    <source>
        <dbReference type="EMBL" id="OGL86518.1"/>
    </source>
</evidence>
<evidence type="ECO:0000256" key="3">
    <source>
        <dbReference type="ARBA" id="ARBA00022741"/>
    </source>
</evidence>
<keyword evidence="3" id="KW-0547">Nucleotide-binding</keyword>
<dbReference type="STRING" id="1802407.A3I40_00275"/>
<dbReference type="InterPro" id="IPR050153">
    <property type="entry name" value="Metal_Ion_Import_ABC"/>
</dbReference>
<proteinExistence type="inferred from homology"/>
<dbReference type="Proteomes" id="UP000178723">
    <property type="component" value="Unassembled WGS sequence"/>
</dbReference>
<feature type="domain" description="ABC transporter" evidence="5">
    <location>
        <begin position="4"/>
        <end position="228"/>
    </location>
</feature>
<reference evidence="6 7" key="1">
    <citation type="journal article" date="2016" name="Nat. Commun.">
        <title>Thousands of microbial genomes shed light on interconnected biogeochemical processes in an aquifer system.</title>
        <authorList>
            <person name="Anantharaman K."/>
            <person name="Brown C.T."/>
            <person name="Hug L.A."/>
            <person name="Sharon I."/>
            <person name="Castelle C.J."/>
            <person name="Probst A.J."/>
            <person name="Thomas B.C."/>
            <person name="Singh A."/>
            <person name="Wilkins M.J."/>
            <person name="Karaoz U."/>
            <person name="Brodie E.L."/>
            <person name="Williams K.H."/>
            <person name="Hubbard S.S."/>
            <person name="Banfield J.F."/>
        </authorList>
    </citation>
    <scope>NUCLEOTIDE SEQUENCE [LARGE SCALE GENOMIC DNA]</scope>
</reference>
<sequence>MPIVSVRDLNVTLEDHHILQNLSFDIEAGEVVCLIGPNGSGKTTLIKTLLGLIPYAGSVTVLDGPPGAPRGRLGYVPQKIDFDRTIPLTVRDLLSFFTERADSNDKHYKKCLDLVGAGDLLDRRLGDLSQGEFQRVIMGLALHRHPQLLILDEPAAGVDLEGEVVFYEILNKLKTEEKLTVILVSHDLSVVYRYATQVLCVNHALVCRGLPQEVLTADTLGQLYGHGAVYHHPERPHPAVRL</sequence>
<accession>A0A1F7V8V6</accession>
<dbReference type="PANTHER" id="PTHR42734">
    <property type="entry name" value="METAL TRANSPORT SYSTEM ATP-BINDING PROTEIN TM_0124-RELATED"/>
    <property type="match status" value="1"/>
</dbReference>
<evidence type="ECO:0000259" key="5">
    <source>
        <dbReference type="PROSITE" id="PS50893"/>
    </source>
</evidence>
<dbReference type="SUPFAM" id="SSF52540">
    <property type="entry name" value="P-loop containing nucleoside triphosphate hydrolases"/>
    <property type="match status" value="1"/>
</dbReference>
<gene>
    <name evidence="6" type="ORF">A3I40_00275</name>
</gene>
<dbReference type="SMART" id="SM00382">
    <property type="entry name" value="AAA"/>
    <property type="match status" value="1"/>
</dbReference>
<dbReference type="Gene3D" id="3.40.50.300">
    <property type="entry name" value="P-loop containing nucleotide triphosphate hydrolases"/>
    <property type="match status" value="1"/>
</dbReference>
<dbReference type="InterPro" id="IPR003439">
    <property type="entry name" value="ABC_transporter-like_ATP-bd"/>
</dbReference>
<dbReference type="PROSITE" id="PS00211">
    <property type="entry name" value="ABC_TRANSPORTER_1"/>
    <property type="match status" value="1"/>
</dbReference>
<dbReference type="PROSITE" id="PS50893">
    <property type="entry name" value="ABC_TRANSPORTER_2"/>
    <property type="match status" value="1"/>
</dbReference>
<name>A0A1F7V8V6_9BACT</name>
<comment type="similarity">
    <text evidence="1">Belongs to the ABC transporter superfamily.</text>
</comment>
<comment type="caution">
    <text evidence="6">The sequence shown here is derived from an EMBL/GenBank/DDBJ whole genome shotgun (WGS) entry which is preliminary data.</text>
</comment>
<dbReference type="AlphaFoldDB" id="A0A1F7V8V6"/>
<evidence type="ECO:0000256" key="4">
    <source>
        <dbReference type="ARBA" id="ARBA00022840"/>
    </source>
</evidence>
<dbReference type="GO" id="GO:0016887">
    <property type="term" value="F:ATP hydrolysis activity"/>
    <property type="evidence" value="ECO:0007669"/>
    <property type="project" value="InterPro"/>
</dbReference>